<comment type="subunit">
    <text evidence="5">The complex is composed of two ATP-binding proteins (ModC), two transmembrane proteins (ModB) and a solute-binding protein (ModA).</text>
</comment>
<dbReference type="CDD" id="cd13536">
    <property type="entry name" value="PBP2_EcModA"/>
    <property type="match status" value="1"/>
</dbReference>
<dbReference type="InterPro" id="IPR005950">
    <property type="entry name" value="ModA"/>
</dbReference>
<organism evidence="8 9">
    <name type="scientific">Nitrobacter vulgaris</name>
    <dbReference type="NCBI Taxonomy" id="29421"/>
    <lineage>
        <taxon>Bacteria</taxon>
        <taxon>Pseudomonadati</taxon>
        <taxon>Pseudomonadota</taxon>
        <taxon>Alphaproteobacteria</taxon>
        <taxon>Hyphomicrobiales</taxon>
        <taxon>Nitrobacteraceae</taxon>
        <taxon>Nitrobacter</taxon>
    </lineage>
</organism>
<dbReference type="GO" id="GO:0015689">
    <property type="term" value="P:molybdate ion transport"/>
    <property type="evidence" value="ECO:0007669"/>
    <property type="project" value="InterPro"/>
</dbReference>
<keyword evidence="9" id="KW-1185">Reference proteome</keyword>
<dbReference type="FunFam" id="3.40.190.10:FF:000035">
    <property type="entry name" value="Molybdate ABC transporter substrate-binding protein"/>
    <property type="match status" value="1"/>
</dbReference>
<evidence type="ECO:0000256" key="7">
    <source>
        <dbReference type="SAM" id="SignalP"/>
    </source>
</evidence>
<evidence type="ECO:0000256" key="2">
    <source>
        <dbReference type="ARBA" id="ARBA00022505"/>
    </source>
</evidence>
<feature type="binding site" evidence="6">
    <location>
        <position position="207"/>
    </location>
    <ligand>
        <name>molybdate</name>
        <dbReference type="ChEBI" id="CHEBI:36264"/>
    </ligand>
</feature>
<name>A0A1V4I2D8_NITVU</name>
<proteinExistence type="inferred from homology"/>
<evidence type="ECO:0000256" key="4">
    <source>
        <dbReference type="ARBA" id="ARBA00022729"/>
    </source>
</evidence>
<evidence type="ECO:0000313" key="9">
    <source>
        <dbReference type="Proteomes" id="UP000189940"/>
    </source>
</evidence>
<keyword evidence="4 7" id="KW-0732">Signal</keyword>
<feature type="binding site" evidence="6">
    <location>
        <position position="76"/>
    </location>
    <ligand>
        <name>molybdate</name>
        <dbReference type="ChEBI" id="CHEBI:36264"/>
    </ligand>
</feature>
<feature type="binding site" evidence="6">
    <location>
        <position position="49"/>
    </location>
    <ligand>
        <name>molybdate</name>
        <dbReference type="ChEBI" id="CHEBI:36264"/>
    </ligand>
</feature>
<evidence type="ECO:0000256" key="6">
    <source>
        <dbReference type="PIRSR" id="PIRSR004846-1"/>
    </source>
</evidence>
<dbReference type="OrthoDB" id="9785015at2"/>
<gene>
    <name evidence="8" type="ORF">B2M20_01890</name>
</gene>
<feature type="signal peptide" evidence="7">
    <location>
        <begin position="1"/>
        <end position="24"/>
    </location>
</feature>
<evidence type="ECO:0000256" key="1">
    <source>
        <dbReference type="ARBA" id="ARBA00009175"/>
    </source>
</evidence>
<keyword evidence="2 6" id="KW-0500">Molybdenum</keyword>
<dbReference type="NCBIfam" id="NF007958">
    <property type="entry name" value="PRK10677.1"/>
    <property type="match status" value="1"/>
</dbReference>
<evidence type="ECO:0000313" key="8">
    <source>
        <dbReference type="EMBL" id="OPH84279.1"/>
    </source>
</evidence>
<dbReference type="NCBIfam" id="TIGR01256">
    <property type="entry name" value="modA"/>
    <property type="match status" value="1"/>
</dbReference>
<protein>
    <submittedName>
        <fullName evidence="8">Molybdate ABC transporter substrate-binding protein</fullName>
    </submittedName>
</protein>
<comment type="similarity">
    <text evidence="1">Belongs to the bacterial solute-binding protein ModA family.</text>
</comment>
<dbReference type="EMBL" id="MWPQ01000005">
    <property type="protein sequence ID" value="OPH84279.1"/>
    <property type="molecule type" value="Genomic_DNA"/>
</dbReference>
<feature type="binding site" evidence="6">
    <location>
        <position position="189"/>
    </location>
    <ligand>
        <name>molybdate</name>
        <dbReference type="ChEBI" id="CHEBI:36264"/>
    </ligand>
</feature>
<comment type="caution">
    <text evidence="8">The sequence shown here is derived from an EMBL/GenBank/DDBJ whole genome shotgun (WGS) entry which is preliminary data.</text>
</comment>
<dbReference type="Proteomes" id="UP000189940">
    <property type="component" value="Unassembled WGS sequence"/>
</dbReference>
<dbReference type="AlphaFoldDB" id="A0A1V4I2D8"/>
<evidence type="ECO:0000256" key="3">
    <source>
        <dbReference type="ARBA" id="ARBA00022723"/>
    </source>
</evidence>
<dbReference type="GO" id="GO:1901359">
    <property type="term" value="F:tungstate binding"/>
    <property type="evidence" value="ECO:0007669"/>
    <property type="project" value="UniProtKB-ARBA"/>
</dbReference>
<feature type="chain" id="PRO_5012618359" evidence="7">
    <location>
        <begin position="25"/>
        <end position="274"/>
    </location>
</feature>
<dbReference type="GO" id="GO:0030288">
    <property type="term" value="C:outer membrane-bounded periplasmic space"/>
    <property type="evidence" value="ECO:0007669"/>
    <property type="project" value="TreeGrafter"/>
</dbReference>
<keyword evidence="3 6" id="KW-0479">Metal-binding</keyword>
<dbReference type="PIRSF" id="PIRSF004846">
    <property type="entry name" value="ModA"/>
    <property type="match status" value="1"/>
</dbReference>
<dbReference type="InterPro" id="IPR050682">
    <property type="entry name" value="ModA/WtpA"/>
</dbReference>
<accession>A0A1V4I2D8</accession>
<dbReference type="Gene3D" id="3.40.190.10">
    <property type="entry name" value="Periplasmic binding protein-like II"/>
    <property type="match status" value="2"/>
</dbReference>
<dbReference type="RefSeq" id="WP_079445416.1">
    <property type="nucleotide sequence ID" value="NZ_MWPQ01000005.1"/>
</dbReference>
<reference evidence="8 9" key="1">
    <citation type="submission" date="2017-02" db="EMBL/GenBank/DDBJ databases">
        <title>Genome sequence of the nitrite-oxidizing bacterium Nitrobacter vulgaris strain Ab1.</title>
        <authorList>
            <person name="Mellbye B.L."/>
            <person name="Davis E.W."/>
            <person name="Spieck E."/>
            <person name="Chang J.H."/>
            <person name="Bottomley P.J."/>
            <person name="Sayavedra-Soto L.A."/>
        </authorList>
    </citation>
    <scope>NUCLEOTIDE SEQUENCE [LARGE SCALE GENOMIC DNA]</scope>
    <source>
        <strain evidence="8 9">Ab1</strain>
    </source>
</reference>
<dbReference type="GO" id="GO:0046872">
    <property type="term" value="F:metal ion binding"/>
    <property type="evidence" value="ECO:0007669"/>
    <property type="project" value="UniProtKB-KW"/>
</dbReference>
<dbReference type="GO" id="GO:0030973">
    <property type="term" value="F:molybdate ion binding"/>
    <property type="evidence" value="ECO:0007669"/>
    <property type="project" value="TreeGrafter"/>
</dbReference>
<dbReference type="SUPFAM" id="SSF53850">
    <property type="entry name" value="Periplasmic binding protein-like II"/>
    <property type="match status" value="1"/>
</dbReference>
<dbReference type="PANTHER" id="PTHR30632:SF17">
    <property type="entry name" value="MOLYBDATE-BINDING PROTEIN MODA"/>
    <property type="match status" value="1"/>
</dbReference>
<dbReference type="Pfam" id="PF13531">
    <property type="entry name" value="SBP_bac_11"/>
    <property type="match status" value="1"/>
</dbReference>
<dbReference type="STRING" id="29421.B2M20_01890"/>
<dbReference type="PANTHER" id="PTHR30632">
    <property type="entry name" value="MOLYBDATE-BINDING PERIPLASMIC PROTEIN"/>
    <property type="match status" value="1"/>
</dbReference>
<sequence>MKIFTHSLFSALLVGALLAVPATAKDAKPSAMAPAAAQDKTLTVFAAASMKNALDEVDNAYTAKSGVKIVASYAASSALAKQIEQGAPADVFMSADTTWMDYVKDKKSINEPTRVDLLGNSIVLIAPKDSKIDKVTIDQGFDLAQLAGDGKITTGDVKSVPVGKYAKAALEKLGAWAAVEPKMAMAENVRAALALVARNEAVLGIVYSTDAKVEPGVKIVATFPTNSHPPIVYPVAATSTAHKDAADYLAFLRSSEAKAIFEKYGFSFLVSPTT</sequence>
<evidence type="ECO:0000256" key="5">
    <source>
        <dbReference type="ARBA" id="ARBA00062515"/>
    </source>
</evidence>